<accession>E9H2Y2</accession>
<keyword evidence="2" id="KW-1185">Reference proteome</keyword>
<dbReference type="KEGG" id="dpx:DAPPUDRAFT_109401"/>
<protein>
    <submittedName>
        <fullName evidence="1">Uncharacterized protein</fullName>
    </submittedName>
</protein>
<reference evidence="1 2" key="1">
    <citation type="journal article" date="2011" name="Science">
        <title>The ecoresponsive genome of Daphnia pulex.</title>
        <authorList>
            <person name="Colbourne J.K."/>
            <person name="Pfrender M.E."/>
            <person name="Gilbert D."/>
            <person name="Thomas W.K."/>
            <person name="Tucker A."/>
            <person name="Oakley T.H."/>
            <person name="Tokishita S."/>
            <person name="Aerts A."/>
            <person name="Arnold G.J."/>
            <person name="Basu M.K."/>
            <person name="Bauer D.J."/>
            <person name="Caceres C.E."/>
            <person name="Carmel L."/>
            <person name="Casola C."/>
            <person name="Choi J.H."/>
            <person name="Detter J.C."/>
            <person name="Dong Q."/>
            <person name="Dusheyko S."/>
            <person name="Eads B.D."/>
            <person name="Frohlich T."/>
            <person name="Geiler-Samerotte K.A."/>
            <person name="Gerlach D."/>
            <person name="Hatcher P."/>
            <person name="Jogdeo S."/>
            <person name="Krijgsveld J."/>
            <person name="Kriventseva E.V."/>
            <person name="Kultz D."/>
            <person name="Laforsch C."/>
            <person name="Lindquist E."/>
            <person name="Lopez J."/>
            <person name="Manak J.R."/>
            <person name="Muller J."/>
            <person name="Pangilinan J."/>
            <person name="Patwardhan R.P."/>
            <person name="Pitluck S."/>
            <person name="Pritham E.J."/>
            <person name="Rechtsteiner A."/>
            <person name="Rho M."/>
            <person name="Rogozin I.B."/>
            <person name="Sakarya O."/>
            <person name="Salamov A."/>
            <person name="Schaack S."/>
            <person name="Shapiro H."/>
            <person name="Shiga Y."/>
            <person name="Skalitzky C."/>
            <person name="Smith Z."/>
            <person name="Souvorov A."/>
            <person name="Sung W."/>
            <person name="Tang Z."/>
            <person name="Tsuchiya D."/>
            <person name="Tu H."/>
            <person name="Vos H."/>
            <person name="Wang M."/>
            <person name="Wolf Y.I."/>
            <person name="Yamagata H."/>
            <person name="Yamada T."/>
            <person name="Ye Y."/>
            <person name="Shaw J.R."/>
            <person name="Andrews J."/>
            <person name="Crease T.J."/>
            <person name="Tang H."/>
            <person name="Lucas S.M."/>
            <person name="Robertson H.M."/>
            <person name="Bork P."/>
            <person name="Koonin E.V."/>
            <person name="Zdobnov E.M."/>
            <person name="Grigoriev I.V."/>
            <person name="Lynch M."/>
            <person name="Boore J.L."/>
        </authorList>
    </citation>
    <scope>NUCLEOTIDE SEQUENCE [LARGE SCALE GENOMIC DNA]</scope>
</reference>
<dbReference type="Proteomes" id="UP000000305">
    <property type="component" value="Unassembled WGS sequence"/>
</dbReference>
<evidence type="ECO:0000313" key="1">
    <source>
        <dbReference type="EMBL" id="EFX73935.1"/>
    </source>
</evidence>
<evidence type="ECO:0000313" key="2">
    <source>
        <dbReference type="Proteomes" id="UP000000305"/>
    </source>
</evidence>
<dbReference type="InParanoid" id="E9H2Y2"/>
<sequence>MAMATTGYPFSPSSSTVVCTRENERNVYLHRDKDRKKVKCLPAETDVDVVILIAANVEQEDQGKKLLIDRCSSNASVSARRAQRSVERLLPITVAAAKEITSWTKEKSHYRGPATRAERECRTSSRLPHQHIETLKVDDLPFHKKVKFNKM</sequence>
<organism evidence="1 2">
    <name type="scientific">Daphnia pulex</name>
    <name type="common">Water flea</name>
    <dbReference type="NCBI Taxonomy" id="6669"/>
    <lineage>
        <taxon>Eukaryota</taxon>
        <taxon>Metazoa</taxon>
        <taxon>Ecdysozoa</taxon>
        <taxon>Arthropoda</taxon>
        <taxon>Crustacea</taxon>
        <taxon>Branchiopoda</taxon>
        <taxon>Diplostraca</taxon>
        <taxon>Cladocera</taxon>
        <taxon>Anomopoda</taxon>
        <taxon>Daphniidae</taxon>
        <taxon>Daphnia</taxon>
    </lineage>
</organism>
<gene>
    <name evidence="1" type="ORF">DAPPUDRAFT_109401</name>
</gene>
<dbReference type="HOGENOM" id="CLU_1733347_0_0_1"/>
<dbReference type="EMBL" id="GL732587">
    <property type="protein sequence ID" value="EFX73935.1"/>
    <property type="molecule type" value="Genomic_DNA"/>
</dbReference>
<name>E9H2Y2_DAPPU</name>
<proteinExistence type="predicted"/>
<dbReference type="AlphaFoldDB" id="E9H2Y2"/>